<keyword evidence="2" id="KW-0812">Transmembrane</keyword>
<evidence type="ECO:0000313" key="3">
    <source>
        <dbReference type="EMBL" id="KIM24651.1"/>
    </source>
</evidence>
<dbReference type="OrthoDB" id="5582002at2759"/>
<reference evidence="4" key="2">
    <citation type="submission" date="2015-01" db="EMBL/GenBank/DDBJ databases">
        <title>Evolutionary Origins and Diversification of the Mycorrhizal Mutualists.</title>
        <authorList>
            <consortium name="DOE Joint Genome Institute"/>
            <consortium name="Mycorrhizal Genomics Consortium"/>
            <person name="Kohler A."/>
            <person name="Kuo A."/>
            <person name="Nagy L.G."/>
            <person name="Floudas D."/>
            <person name="Copeland A."/>
            <person name="Barry K.W."/>
            <person name="Cichocki N."/>
            <person name="Veneault-Fourrey C."/>
            <person name="LaButti K."/>
            <person name="Lindquist E.A."/>
            <person name="Lipzen A."/>
            <person name="Lundell T."/>
            <person name="Morin E."/>
            <person name="Murat C."/>
            <person name="Riley R."/>
            <person name="Ohm R."/>
            <person name="Sun H."/>
            <person name="Tunlid A."/>
            <person name="Henrissat B."/>
            <person name="Grigoriev I.V."/>
            <person name="Hibbett D.S."/>
            <person name="Martin F."/>
        </authorList>
    </citation>
    <scope>NUCLEOTIDE SEQUENCE [LARGE SCALE GENOMIC DNA]</scope>
    <source>
        <strain evidence="4">MAFF 305830</strain>
    </source>
</reference>
<keyword evidence="2" id="KW-1133">Transmembrane helix</keyword>
<dbReference type="Proteomes" id="UP000054097">
    <property type="component" value="Unassembled WGS sequence"/>
</dbReference>
<reference evidence="3 4" key="1">
    <citation type="submission" date="2014-04" db="EMBL/GenBank/DDBJ databases">
        <authorList>
            <consortium name="DOE Joint Genome Institute"/>
            <person name="Kuo A."/>
            <person name="Zuccaro A."/>
            <person name="Kohler A."/>
            <person name="Nagy L.G."/>
            <person name="Floudas D."/>
            <person name="Copeland A."/>
            <person name="Barry K.W."/>
            <person name="Cichocki N."/>
            <person name="Veneault-Fourrey C."/>
            <person name="LaButti K."/>
            <person name="Lindquist E.A."/>
            <person name="Lipzen A."/>
            <person name="Lundell T."/>
            <person name="Morin E."/>
            <person name="Murat C."/>
            <person name="Sun H."/>
            <person name="Tunlid A."/>
            <person name="Henrissat B."/>
            <person name="Grigoriev I.V."/>
            <person name="Hibbett D.S."/>
            <person name="Martin F."/>
            <person name="Nordberg H.P."/>
            <person name="Cantor M.N."/>
            <person name="Hua S.X."/>
        </authorList>
    </citation>
    <scope>NUCLEOTIDE SEQUENCE [LARGE SCALE GENOMIC DNA]</scope>
    <source>
        <strain evidence="3 4">MAFF 305830</strain>
    </source>
</reference>
<keyword evidence="4" id="KW-1185">Reference proteome</keyword>
<gene>
    <name evidence="3" type="ORF">M408DRAFT_75509</name>
</gene>
<feature type="transmembrane region" description="Helical" evidence="2">
    <location>
        <begin position="177"/>
        <end position="196"/>
    </location>
</feature>
<accession>A0A0C3AZJ7</accession>
<feature type="compositionally biased region" description="Polar residues" evidence="1">
    <location>
        <begin position="8"/>
        <end position="22"/>
    </location>
</feature>
<organism evidence="3 4">
    <name type="scientific">Serendipita vermifera MAFF 305830</name>
    <dbReference type="NCBI Taxonomy" id="933852"/>
    <lineage>
        <taxon>Eukaryota</taxon>
        <taxon>Fungi</taxon>
        <taxon>Dikarya</taxon>
        <taxon>Basidiomycota</taxon>
        <taxon>Agaricomycotina</taxon>
        <taxon>Agaricomycetes</taxon>
        <taxon>Sebacinales</taxon>
        <taxon>Serendipitaceae</taxon>
        <taxon>Serendipita</taxon>
    </lineage>
</organism>
<dbReference type="AlphaFoldDB" id="A0A0C3AZJ7"/>
<evidence type="ECO:0000313" key="4">
    <source>
        <dbReference type="Proteomes" id="UP000054097"/>
    </source>
</evidence>
<evidence type="ECO:0000256" key="1">
    <source>
        <dbReference type="SAM" id="MobiDB-lite"/>
    </source>
</evidence>
<dbReference type="EMBL" id="KN824321">
    <property type="protein sequence ID" value="KIM24651.1"/>
    <property type="molecule type" value="Genomic_DNA"/>
</dbReference>
<evidence type="ECO:0000256" key="2">
    <source>
        <dbReference type="SAM" id="Phobius"/>
    </source>
</evidence>
<keyword evidence="2" id="KW-0472">Membrane</keyword>
<feature type="region of interest" description="Disordered" evidence="1">
    <location>
        <begin position="1"/>
        <end position="73"/>
    </location>
</feature>
<dbReference type="STRING" id="933852.A0A0C3AZJ7"/>
<proteinExistence type="predicted"/>
<protein>
    <submittedName>
        <fullName evidence="3">Uncharacterized protein</fullName>
    </submittedName>
</protein>
<name>A0A0C3AZJ7_SERVB</name>
<sequence length="360" mass="39040">MNTDRRSGYSQNYAQDYSTTGPSAHAPNESAVRRPSRELLTGGNRDSQYNTSPRNQTFNAAENNDDPESGWNVYSDFNNAGPRYSSIKATTDGYQALPSPSVKLAAPPIGPPGTDAHNPVELVTVPALGAEWKAEELQAMSKKGKKEEKSYARGEKWKAWRRDQIGICGSWGTRKGIVWGLFIFICILGLVLVFTLPRTPGVYVDRSTPLVNTTLADDPGPKFGRFPATFTFNASLSMRIDTGGNFLPLKFNNLHAQIANLDTSQVIATGDLGPYTVPAKAYAEVLLPLSFNYTAANDTDTTWAAVYNACRNKNQFQDGIRPGIGLSIALYMDIAGLVTKPATSATISEAPCPFELPSTA</sequence>
<dbReference type="HOGENOM" id="CLU_053753_0_0_1"/>
<feature type="compositionally biased region" description="Polar residues" evidence="1">
    <location>
        <begin position="44"/>
        <end position="62"/>
    </location>
</feature>